<evidence type="ECO:0000256" key="1">
    <source>
        <dbReference type="SAM" id="Phobius"/>
    </source>
</evidence>
<keyword evidence="3" id="KW-1185">Reference proteome</keyword>
<feature type="transmembrane region" description="Helical" evidence="1">
    <location>
        <begin position="41"/>
        <end position="59"/>
    </location>
</feature>
<reference evidence="2" key="1">
    <citation type="journal article" date="2017" name="Nature">
        <title>The sunflower genome provides insights into oil metabolism, flowering and Asterid evolution.</title>
        <authorList>
            <person name="Badouin H."/>
            <person name="Gouzy J."/>
            <person name="Grassa C.J."/>
            <person name="Murat F."/>
            <person name="Staton S.E."/>
            <person name="Cottret L."/>
            <person name="Lelandais-Briere C."/>
            <person name="Owens G.L."/>
            <person name="Carrere S."/>
            <person name="Mayjonade B."/>
            <person name="Legrand L."/>
            <person name="Gill N."/>
            <person name="Kane N.C."/>
            <person name="Bowers J.E."/>
            <person name="Hubner S."/>
            <person name="Bellec A."/>
            <person name="Berard A."/>
            <person name="Berges H."/>
            <person name="Blanchet N."/>
            <person name="Boniface M.C."/>
            <person name="Brunel D."/>
            <person name="Catrice O."/>
            <person name="Chaidir N."/>
            <person name="Claudel C."/>
            <person name="Donnadieu C."/>
            <person name="Faraut T."/>
            <person name="Fievet G."/>
            <person name="Helmstetter N."/>
            <person name="King M."/>
            <person name="Knapp S.J."/>
            <person name="Lai Z."/>
            <person name="Le Paslier M.C."/>
            <person name="Lippi Y."/>
            <person name="Lorenzon L."/>
            <person name="Mandel J.R."/>
            <person name="Marage G."/>
            <person name="Marchand G."/>
            <person name="Marquand E."/>
            <person name="Bret-Mestries E."/>
            <person name="Morien E."/>
            <person name="Nambeesan S."/>
            <person name="Nguyen T."/>
            <person name="Pegot-Espagnet P."/>
            <person name="Pouilly N."/>
            <person name="Raftis F."/>
            <person name="Sallet E."/>
            <person name="Schiex T."/>
            <person name="Thomas J."/>
            <person name="Vandecasteele C."/>
            <person name="Vares D."/>
            <person name="Vear F."/>
            <person name="Vautrin S."/>
            <person name="Crespi M."/>
            <person name="Mangin B."/>
            <person name="Burke J.M."/>
            <person name="Salse J."/>
            <person name="Munos S."/>
            <person name="Vincourt P."/>
            <person name="Rieseberg L.H."/>
            <person name="Langlade N.B."/>
        </authorList>
    </citation>
    <scope>NUCLEOTIDE SEQUENCE</scope>
    <source>
        <tissue evidence="2">Leaves</tissue>
    </source>
</reference>
<evidence type="ECO:0000313" key="3">
    <source>
        <dbReference type="Proteomes" id="UP000215914"/>
    </source>
</evidence>
<keyword evidence="1" id="KW-0812">Transmembrane</keyword>
<comment type="caution">
    <text evidence="2">The sequence shown here is derived from an EMBL/GenBank/DDBJ whole genome shotgun (WGS) entry which is preliminary data.</text>
</comment>
<accession>A0A9K3JTK7</accession>
<dbReference type="Proteomes" id="UP000215914">
    <property type="component" value="Unassembled WGS sequence"/>
</dbReference>
<name>A0A9K3JTK7_HELAN</name>
<dbReference type="AlphaFoldDB" id="A0A9K3JTK7"/>
<evidence type="ECO:0000313" key="2">
    <source>
        <dbReference type="EMBL" id="KAF5821011.1"/>
    </source>
</evidence>
<protein>
    <submittedName>
        <fullName evidence="2">Uncharacterized protein</fullName>
    </submittedName>
</protein>
<proteinExistence type="predicted"/>
<sequence length="60" mass="7027">MTWSNETEERPFLIILCTYHFKGIVIVIINSEFCGSSGSKTHFYTCSFFFFLLLARSFVF</sequence>
<keyword evidence="1" id="KW-0472">Membrane</keyword>
<dbReference type="EMBL" id="MNCJ02000316">
    <property type="protein sequence ID" value="KAF5821011.1"/>
    <property type="molecule type" value="Genomic_DNA"/>
</dbReference>
<feature type="transmembrane region" description="Helical" evidence="1">
    <location>
        <begin position="12"/>
        <end position="29"/>
    </location>
</feature>
<reference evidence="2" key="2">
    <citation type="submission" date="2020-06" db="EMBL/GenBank/DDBJ databases">
        <title>Helianthus annuus Genome sequencing and assembly Release 2.</title>
        <authorList>
            <person name="Gouzy J."/>
            <person name="Langlade N."/>
            <person name="Munos S."/>
        </authorList>
    </citation>
    <scope>NUCLEOTIDE SEQUENCE</scope>
    <source>
        <tissue evidence="2">Leaves</tissue>
    </source>
</reference>
<dbReference type="Gramene" id="mRNA:HanXRQr2_Chr01g0008781">
    <property type="protein sequence ID" value="CDS:HanXRQr2_Chr01g0008781.1"/>
    <property type="gene ID" value="HanXRQr2_Chr01g0008781"/>
</dbReference>
<organism evidence="2 3">
    <name type="scientific">Helianthus annuus</name>
    <name type="common">Common sunflower</name>
    <dbReference type="NCBI Taxonomy" id="4232"/>
    <lineage>
        <taxon>Eukaryota</taxon>
        <taxon>Viridiplantae</taxon>
        <taxon>Streptophyta</taxon>
        <taxon>Embryophyta</taxon>
        <taxon>Tracheophyta</taxon>
        <taxon>Spermatophyta</taxon>
        <taxon>Magnoliopsida</taxon>
        <taxon>eudicotyledons</taxon>
        <taxon>Gunneridae</taxon>
        <taxon>Pentapetalae</taxon>
        <taxon>asterids</taxon>
        <taxon>campanulids</taxon>
        <taxon>Asterales</taxon>
        <taxon>Asteraceae</taxon>
        <taxon>Asteroideae</taxon>
        <taxon>Heliantheae alliance</taxon>
        <taxon>Heliantheae</taxon>
        <taxon>Helianthus</taxon>
    </lineage>
</organism>
<keyword evidence="1" id="KW-1133">Transmembrane helix</keyword>
<gene>
    <name evidence="2" type="ORF">HanXRQr2_Chr01g0008781</name>
</gene>